<keyword evidence="5" id="KW-0378">Hydrolase</keyword>
<dbReference type="SUPFAM" id="SSF63411">
    <property type="entry name" value="LuxS/MPP-like metallohydrolase"/>
    <property type="match status" value="2"/>
</dbReference>
<dbReference type="Gene3D" id="3.30.830.10">
    <property type="entry name" value="Metalloenzyme, LuxS/M16 peptidase-like"/>
    <property type="match status" value="2"/>
</dbReference>
<reference evidence="5 6" key="1">
    <citation type="submission" date="2016-09" db="EMBL/GenBank/DDBJ databases">
        <title>Genomic analysis reveals versatility of anaerobic energy metabolism of Geosporobacter ferrireducens IRF9 of phylum Firmicutes.</title>
        <authorList>
            <person name="Kim S.-J."/>
        </authorList>
    </citation>
    <scope>NUCLEOTIDE SEQUENCE [LARGE SCALE GENOMIC DNA]</scope>
    <source>
        <strain evidence="5 6">IRF9</strain>
    </source>
</reference>
<dbReference type="STRING" id="1424294.Gferi_00680"/>
<dbReference type="InterPro" id="IPR050361">
    <property type="entry name" value="MPP/UQCRC_Complex"/>
</dbReference>
<dbReference type="Pfam" id="PF00675">
    <property type="entry name" value="Peptidase_M16"/>
    <property type="match status" value="1"/>
</dbReference>
<feature type="domain" description="Peptidase M16 C-terminal" evidence="4">
    <location>
        <begin position="166"/>
        <end position="340"/>
    </location>
</feature>
<evidence type="ECO:0000313" key="5">
    <source>
        <dbReference type="EMBL" id="AOT68227.1"/>
    </source>
</evidence>
<dbReference type="PANTHER" id="PTHR11851:SF49">
    <property type="entry name" value="MITOCHONDRIAL-PROCESSING PEPTIDASE SUBUNIT ALPHA"/>
    <property type="match status" value="1"/>
</dbReference>
<dbReference type="OrthoDB" id="9811314at2"/>
<dbReference type="KEGG" id="gfe:Gferi_00680"/>
<sequence>MFKKYTLSNGVRLVAEKIPYVKSVTLGFWIEAGSIHEETNNNGITHFVEHMLFKGTDKRSAREIAESFDSIGGQLNAFTSKECTCFYAKVLDTHLSIAIDVLTDMLFYSSFNPGEIEKEKSVVLEEINMYEDSPEDLAHELLSKTVFKHHKLGMPVLGTGETVTSFDRRKLVSFIEEHYSIENIVVSVAGNFDEDQLIEQLEEKFNHFTNRKSTRKVENNPSFNAEGITRYKDIEQLHICLGLEGASLTSRDLYPLLIMNNIFGGSMSSRLFQNIREDKGLAYSVFSYPSSYKEIGLLTVYAGINPSQLDEVLKLINYEIRNLKKDGLTKDELHKSKEQLKGSYMLGLESTSSRMSAIGKSELLINRIYSPKEILEKIDQVTLSDVREVIDKVFVVEKSALAVVGKVEQDKDLMSLLDY</sequence>
<keyword evidence="6" id="KW-1185">Reference proteome</keyword>
<evidence type="ECO:0000256" key="2">
    <source>
        <dbReference type="RuleBase" id="RU004447"/>
    </source>
</evidence>
<dbReference type="AlphaFoldDB" id="A0A1D8GBD5"/>
<dbReference type="GO" id="GO:0006508">
    <property type="term" value="P:proteolysis"/>
    <property type="evidence" value="ECO:0007669"/>
    <property type="project" value="UniProtKB-KW"/>
</dbReference>
<evidence type="ECO:0000259" key="3">
    <source>
        <dbReference type="Pfam" id="PF00675"/>
    </source>
</evidence>
<dbReference type="Pfam" id="PF05193">
    <property type="entry name" value="Peptidase_M16_C"/>
    <property type="match status" value="1"/>
</dbReference>
<dbReference type="GO" id="GO:0004222">
    <property type="term" value="F:metalloendopeptidase activity"/>
    <property type="evidence" value="ECO:0007669"/>
    <property type="project" value="InterPro"/>
</dbReference>
<dbReference type="InterPro" id="IPR011765">
    <property type="entry name" value="Pept_M16_N"/>
</dbReference>
<gene>
    <name evidence="5" type="ORF">Gferi_00680</name>
</gene>
<evidence type="ECO:0000256" key="1">
    <source>
        <dbReference type="ARBA" id="ARBA00007261"/>
    </source>
</evidence>
<comment type="similarity">
    <text evidence="1 2">Belongs to the peptidase M16 family.</text>
</comment>
<evidence type="ECO:0000259" key="4">
    <source>
        <dbReference type="Pfam" id="PF05193"/>
    </source>
</evidence>
<dbReference type="PANTHER" id="PTHR11851">
    <property type="entry name" value="METALLOPROTEASE"/>
    <property type="match status" value="1"/>
</dbReference>
<dbReference type="InterPro" id="IPR011249">
    <property type="entry name" value="Metalloenz_LuxS/M16"/>
</dbReference>
<protein>
    <submittedName>
        <fullName evidence="5">Zinc protease</fullName>
    </submittedName>
</protein>
<feature type="domain" description="Peptidase M16 N-terminal" evidence="3">
    <location>
        <begin position="13"/>
        <end position="159"/>
    </location>
</feature>
<keyword evidence="5" id="KW-0645">Protease</keyword>
<name>A0A1D8GBD5_9FIRM</name>
<dbReference type="EMBL" id="CP017269">
    <property type="protein sequence ID" value="AOT68227.1"/>
    <property type="molecule type" value="Genomic_DNA"/>
</dbReference>
<organism evidence="5 6">
    <name type="scientific">Geosporobacter ferrireducens</name>
    <dbReference type="NCBI Taxonomy" id="1424294"/>
    <lineage>
        <taxon>Bacteria</taxon>
        <taxon>Bacillati</taxon>
        <taxon>Bacillota</taxon>
        <taxon>Clostridia</taxon>
        <taxon>Peptostreptococcales</taxon>
        <taxon>Thermotaleaceae</taxon>
        <taxon>Geosporobacter</taxon>
    </lineage>
</organism>
<dbReference type="PROSITE" id="PS00143">
    <property type="entry name" value="INSULINASE"/>
    <property type="match status" value="1"/>
</dbReference>
<dbReference type="FunFam" id="3.30.830.10:FF:000008">
    <property type="entry name" value="Mitochondrial-processing peptidase subunit beta"/>
    <property type="match status" value="1"/>
</dbReference>
<dbReference type="Proteomes" id="UP000095743">
    <property type="component" value="Chromosome"/>
</dbReference>
<dbReference type="RefSeq" id="WP_069973780.1">
    <property type="nucleotide sequence ID" value="NZ_CP017269.1"/>
</dbReference>
<dbReference type="InterPro" id="IPR001431">
    <property type="entry name" value="Pept_M16_Zn_BS"/>
</dbReference>
<evidence type="ECO:0000313" key="6">
    <source>
        <dbReference type="Proteomes" id="UP000095743"/>
    </source>
</evidence>
<accession>A0A1D8GBD5</accession>
<proteinExistence type="inferred from homology"/>
<dbReference type="InterPro" id="IPR007863">
    <property type="entry name" value="Peptidase_M16_C"/>
</dbReference>
<dbReference type="GO" id="GO:0046872">
    <property type="term" value="F:metal ion binding"/>
    <property type="evidence" value="ECO:0007669"/>
    <property type="project" value="InterPro"/>
</dbReference>